<sequence>MTPWLRPLRVTGLLLVLLAGPAPMSYAVPHVSSYEPAPGESRAGSRAGEGRERPGRAPAPTKETEETEEEQQEEQDEEAAPDEAQEEAQDEDAGVGHPDGPADGEQSEGAVAPETPGNTVPRSHPPFDAEQAAGRHVRASEPVLRVLPLGSGLVLIGLGLGLAFVALRVRRA</sequence>
<dbReference type="EMBL" id="CP109135">
    <property type="protein sequence ID" value="WSD16513.1"/>
    <property type="molecule type" value="Genomic_DNA"/>
</dbReference>
<evidence type="ECO:0000313" key="3">
    <source>
        <dbReference type="EMBL" id="WSD16513.1"/>
    </source>
</evidence>
<dbReference type="Proteomes" id="UP001340816">
    <property type="component" value="Chromosome"/>
</dbReference>
<evidence type="ECO:0000256" key="2">
    <source>
        <dbReference type="SAM" id="Phobius"/>
    </source>
</evidence>
<feature type="region of interest" description="Disordered" evidence="1">
    <location>
        <begin position="32"/>
        <end position="134"/>
    </location>
</feature>
<feature type="compositionally biased region" description="Acidic residues" evidence="1">
    <location>
        <begin position="65"/>
        <end position="93"/>
    </location>
</feature>
<keyword evidence="2" id="KW-0812">Transmembrane</keyword>
<proteinExistence type="predicted"/>
<reference evidence="3 4" key="1">
    <citation type="submission" date="2022-10" db="EMBL/GenBank/DDBJ databases">
        <title>The complete genomes of actinobacterial strains from the NBC collection.</title>
        <authorList>
            <person name="Joergensen T.S."/>
            <person name="Alvarez Arevalo M."/>
            <person name="Sterndorff E.B."/>
            <person name="Faurdal D."/>
            <person name="Vuksanovic O."/>
            <person name="Mourched A.-S."/>
            <person name="Charusanti P."/>
            <person name="Shaw S."/>
            <person name="Blin K."/>
            <person name="Weber T."/>
        </authorList>
    </citation>
    <scope>NUCLEOTIDE SEQUENCE [LARGE SCALE GENOMIC DNA]</scope>
    <source>
        <strain evidence="3 4">NBC 01752</strain>
    </source>
</reference>
<accession>A0ABZ1HD35</accession>
<evidence type="ECO:0000313" key="4">
    <source>
        <dbReference type="Proteomes" id="UP001340816"/>
    </source>
</evidence>
<gene>
    <name evidence="3" type="ORF">OHB35_26545</name>
</gene>
<organism evidence="3 4">
    <name type="scientific">Streptomyces phaeochromogenes</name>
    <dbReference type="NCBI Taxonomy" id="1923"/>
    <lineage>
        <taxon>Bacteria</taxon>
        <taxon>Bacillati</taxon>
        <taxon>Actinomycetota</taxon>
        <taxon>Actinomycetes</taxon>
        <taxon>Kitasatosporales</taxon>
        <taxon>Streptomycetaceae</taxon>
        <taxon>Streptomyces</taxon>
        <taxon>Streptomyces phaeochromogenes group</taxon>
    </lineage>
</organism>
<evidence type="ECO:0008006" key="5">
    <source>
        <dbReference type="Google" id="ProtNLM"/>
    </source>
</evidence>
<evidence type="ECO:0000256" key="1">
    <source>
        <dbReference type="SAM" id="MobiDB-lite"/>
    </source>
</evidence>
<feature type="transmembrane region" description="Helical" evidence="2">
    <location>
        <begin position="146"/>
        <end position="167"/>
    </location>
</feature>
<protein>
    <recommendedName>
        <fullName evidence="5">Secreted protein</fullName>
    </recommendedName>
</protein>
<dbReference type="RefSeq" id="WP_326729451.1">
    <property type="nucleotide sequence ID" value="NZ_CP108011.1"/>
</dbReference>
<name>A0ABZ1HD35_STRPH</name>
<keyword evidence="2" id="KW-0472">Membrane</keyword>
<keyword evidence="4" id="KW-1185">Reference proteome</keyword>
<keyword evidence="2" id="KW-1133">Transmembrane helix</keyword>